<feature type="domain" description="Carrier" evidence="3">
    <location>
        <begin position="191"/>
        <end position="270"/>
    </location>
</feature>
<evidence type="ECO:0000313" key="5">
    <source>
        <dbReference type="Proteomes" id="UP000283090"/>
    </source>
</evidence>
<dbReference type="GO" id="GO:0006633">
    <property type="term" value="P:fatty acid biosynthetic process"/>
    <property type="evidence" value="ECO:0007669"/>
    <property type="project" value="TreeGrafter"/>
</dbReference>
<dbReference type="InterPro" id="IPR013968">
    <property type="entry name" value="PKS_KR"/>
</dbReference>
<dbReference type="GO" id="GO:0044550">
    <property type="term" value="P:secondary metabolite biosynthetic process"/>
    <property type="evidence" value="ECO:0007669"/>
    <property type="project" value="TreeGrafter"/>
</dbReference>
<dbReference type="GO" id="GO:0031177">
    <property type="term" value="F:phosphopantetheine binding"/>
    <property type="evidence" value="ECO:0007669"/>
    <property type="project" value="InterPro"/>
</dbReference>
<dbReference type="RefSeq" id="XP_067495984.1">
    <property type="nucleotide sequence ID" value="XM_067630021.1"/>
</dbReference>
<keyword evidence="2" id="KW-0597">Phosphoprotein</keyword>
<comment type="caution">
    <text evidence="4">The sequence shown here is derived from an EMBL/GenBank/DDBJ whole genome shotgun (WGS) entry which is preliminary data.</text>
</comment>
<dbReference type="Proteomes" id="UP000283090">
    <property type="component" value="Unassembled WGS sequence"/>
</dbReference>
<accession>A0A437AH41</accession>
<dbReference type="SUPFAM" id="SSF51735">
    <property type="entry name" value="NAD(P)-binding Rossmann-fold domains"/>
    <property type="match status" value="1"/>
</dbReference>
<keyword evidence="5" id="KW-1185">Reference proteome</keyword>
<reference evidence="4 5" key="1">
    <citation type="submission" date="2019-01" db="EMBL/GenBank/DDBJ databases">
        <title>Intercellular communication is required for trap formation in the nematode-trapping fungus Duddingtonia flagrans.</title>
        <authorList>
            <person name="Youssar L."/>
            <person name="Wernet V."/>
            <person name="Hensel N."/>
            <person name="Hildebrandt H.-G."/>
            <person name="Fischer R."/>
        </authorList>
    </citation>
    <scope>NUCLEOTIDE SEQUENCE [LARGE SCALE GENOMIC DNA]</scope>
    <source>
        <strain evidence="4 5">CBS H-5679</strain>
    </source>
</reference>
<dbReference type="GO" id="GO:0004312">
    <property type="term" value="F:fatty acid synthase activity"/>
    <property type="evidence" value="ECO:0007669"/>
    <property type="project" value="TreeGrafter"/>
</dbReference>
<dbReference type="SMART" id="SM00822">
    <property type="entry name" value="PKS_KR"/>
    <property type="match status" value="1"/>
</dbReference>
<dbReference type="InterPro" id="IPR057326">
    <property type="entry name" value="KR_dom"/>
</dbReference>
<dbReference type="SUPFAM" id="SSF47336">
    <property type="entry name" value="ACP-like"/>
    <property type="match status" value="1"/>
</dbReference>
<protein>
    <recommendedName>
        <fullName evidence="3">Carrier domain-containing protein</fullName>
    </recommendedName>
</protein>
<dbReference type="VEuPathDB" id="FungiDB:DFL_001405"/>
<dbReference type="AlphaFoldDB" id="A0A437AH41"/>
<evidence type="ECO:0000313" key="4">
    <source>
        <dbReference type="EMBL" id="RVD90440.1"/>
    </source>
</evidence>
<dbReference type="PROSITE" id="PS50075">
    <property type="entry name" value="CARRIER"/>
    <property type="match status" value="1"/>
</dbReference>
<dbReference type="SMART" id="SM00823">
    <property type="entry name" value="PKS_PP"/>
    <property type="match status" value="1"/>
</dbReference>
<organism evidence="4 5">
    <name type="scientific">Arthrobotrys flagrans</name>
    <name type="common">Nematode-trapping fungus</name>
    <name type="synonym">Trichothecium flagrans</name>
    <dbReference type="NCBI Taxonomy" id="97331"/>
    <lineage>
        <taxon>Eukaryota</taxon>
        <taxon>Fungi</taxon>
        <taxon>Dikarya</taxon>
        <taxon>Ascomycota</taxon>
        <taxon>Pezizomycotina</taxon>
        <taxon>Orbiliomycetes</taxon>
        <taxon>Orbiliales</taxon>
        <taxon>Orbiliaceae</taxon>
        <taxon>Arthrobotrys</taxon>
    </lineage>
</organism>
<evidence type="ECO:0000256" key="2">
    <source>
        <dbReference type="ARBA" id="ARBA00022553"/>
    </source>
</evidence>
<dbReference type="PANTHER" id="PTHR43775">
    <property type="entry name" value="FATTY ACID SYNTHASE"/>
    <property type="match status" value="1"/>
</dbReference>
<dbReference type="OrthoDB" id="329835at2759"/>
<evidence type="ECO:0000256" key="1">
    <source>
        <dbReference type="ARBA" id="ARBA00022450"/>
    </source>
</evidence>
<sequence length="279" mass="30605">MTSDEWADVTACKVAGSWNLHDPLPNNLDLFILLSSVQAVFGARTQANYNAANTYMDGLAHQRVSRGLKAVSIMLGLMTADGYLAEADYRDERELLLAQNTHHGVDTSDYHALLDYYCNRRLASSTPSDAQVTIGMKLLHVDPELDPLGTIWGRNPMLKALRQHTEANSSNGKTSGKRDVGSLLAAAQTTEEATEIVLKVLTARLSSTTAGMSPEEMDHTKSIQSYSVDFLQTVELRSWFLRFFKADLPTFSILGAPSLTALATTIVERSTIRAKKKPA</sequence>
<name>A0A437AH41_ARTFL</name>
<dbReference type="GeneID" id="93583716"/>
<dbReference type="InterPro" id="IPR050091">
    <property type="entry name" value="PKS_NRPS_Biosynth_Enz"/>
</dbReference>
<keyword evidence="1" id="KW-0596">Phosphopantetheine</keyword>
<dbReference type="EMBL" id="SAEB01000001">
    <property type="protein sequence ID" value="RVD90440.1"/>
    <property type="molecule type" value="Genomic_DNA"/>
</dbReference>
<gene>
    <name evidence="4" type="ORF">DFL_001405</name>
</gene>
<proteinExistence type="predicted"/>
<dbReference type="STRING" id="97331.A0A437AH41"/>
<evidence type="ECO:0000259" key="3">
    <source>
        <dbReference type="PROSITE" id="PS50075"/>
    </source>
</evidence>
<dbReference type="InterPro" id="IPR036291">
    <property type="entry name" value="NAD(P)-bd_dom_sf"/>
</dbReference>
<dbReference type="Pfam" id="PF08659">
    <property type="entry name" value="KR"/>
    <property type="match status" value="1"/>
</dbReference>
<dbReference type="Gene3D" id="3.40.50.720">
    <property type="entry name" value="NAD(P)-binding Rossmann-like Domain"/>
    <property type="match status" value="1"/>
</dbReference>
<dbReference type="InterPro" id="IPR020806">
    <property type="entry name" value="PKS_PP-bd"/>
</dbReference>
<dbReference type="PANTHER" id="PTHR43775:SF37">
    <property type="entry name" value="SI:DKEY-61P9.11"/>
    <property type="match status" value="1"/>
</dbReference>
<dbReference type="InterPro" id="IPR009081">
    <property type="entry name" value="PP-bd_ACP"/>
</dbReference>
<dbReference type="InterPro" id="IPR036736">
    <property type="entry name" value="ACP-like_sf"/>
</dbReference>